<name>A0AB34GSU1_ESCRO</name>
<gene>
    <name evidence="8" type="ORF">J1605_006375</name>
    <name evidence="7" type="ORF">J1605_010614</name>
</gene>
<evidence type="ECO:0000256" key="6">
    <source>
        <dbReference type="SAM" id="Phobius"/>
    </source>
</evidence>
<dbReference type="Pfam" id="PF03348">
    <property type="entry name" value="Serinc"/>
    <property type="match status" value="1"/>
</dbReference>
<keyword evidence="5 6" id="KW-0472">Membrane</keyword>
<evidence type="ECO:0000256" key="4">
    <source>
        <dbReference type="ARBA" id="ARBA00022989"/>
    </source>
</evidence>
<dbReference type="Proteomes" id="UP001159641">
    <property type="component" value="Unassembled WGS sequence"/>
</dbReference>
<protein>
    <submittedName>
        <fullName evidence="7">Uncharacterized protein</fullName>
    </submittedName>
</protein>
<dbReference type="InterPro" id="IPR005016">
    <property type="entry name" value="TDE1/TMS"/>
</dbReference>
<evidence type="ECO:0000256" key="5">
    <source>
        <dbReference type="ARBA" id="ARBA00023136"/>
    </source>
</evidence>
<evidence type="ECO:0000256" key="2">
    <source>
        <dbReference type="ARBA" id="ARBA00006665"/>
    </source>
</evidence>
<evidence type="ECO:0000313" key="7">
    <source>
        <dbReference type="EMBL" id="KAJ8781866.1"/>
    </source>
</evidence>
<accession>A0AB34GSU1</accession>
<dbReference type="EMBL" id="JAIQCJ010002137">
    <property type="protein sequence ID" value="KAJ8781866.1"/>
    <property type="molecule type" value="Genomic_DNA"/>
</dbReference>
<comment type="similarity">
    <text evidence="2">Belongs to the TDE1 family.</text>
</comment>
<evidence type="ECO:0000313" key="9">
    <source>
        <dbReference type="Proteomes" id="UP001159641"/>
    </source>
</evidence>
<evidence type="ECO:0000256" key="1">
    <source>
        <dbReference type="ARBA" id="ARBA00004141"/>
    </source>
</evidence>
<keyword evidence="3 6" id="KW-0812">Transmembrane</keyword>
<sequence>MSQFGWNLGDAEFDINRLECKLREGSDLLGISQAIMFIKDNVRPILAKTLFTHSAVHTCPIGRTPWKNGSSPVEVWGKQLACCCGNAGCSYCCGCCPKIRQSRSTRFMYALYFILVIVICCIMMSNTVANEMREHVSHPFNSSYS</sequence>
<organism evidence="7 9">
    <name type="scientific">Eschrichtius robustus</name>
    <name type="common">California gray whale</name>
    <name type="synonym">Eschrichtius gibbosus</name>
    <dbReference type="NCBI Taxonomy" id="9764"/>
    <lineage>
        <taxon>Eukaryota</taxon>
        <taxon>Metazoa</taxon>
        <taxon>Chordata</taxon>
        <taxon>Craniata</taxon>
        <taxon>Vertebrata</taxon>
        <taxon>Euteleostomi</taxon>
        <taxon>Mammalia</taxon>
        <taxon>Eutheria</taxon>
        <taxon>Laurasiatheria</taxon>
        <taxon>Artiodactyla</taxon>
        <taxon>Whippomorpha</taxon>
        <taxon>Cetacea</taxon>
        <taxon>Mysticeti</taxon>
        <taxon>Eschrichtiidae</taxon>
        <taxon>Eschrichtius</taxon>
    </lineage>
</organism>
<evidence type="ECO:0000256" key="3">
    <source>
        <dbReference type="ARBA" id="ARBA00022692"/>
    </source>
</evidence>
<comment type="subcellular location">
    <subcellularLocation>
        <location evidence="1">Membrane</location>
        <topology evidence="1">Multi-pass membrane protein</topology>
    </subcellularLocation>
</comment>
<keyword evidence="4 6" id="KW-1133">Transmembrane helix</keyword>
<keyword evidence="9" id="KW-1185">Reference proteome</keyword>
<evidence type="ECO:0000313" key="8">
    <source>
        <dbReference type="EMBL" id="KAJ8786400.1"/>
    </source>
</evidence>
<dbReference type="GO" id="GO:0016020">
    <property type="term" value="C:membrane"/>
    <property type="evidence" value="ECO:0007669"/>
    <property type="project" value="UniProtKB-SubCell"/>
</dbReference>
<comment type="caution">
    <text evidence="7">The sequence shown here is derived from an EMBL/GenBank/DDBJ whole genome shotgun (WGS) entry which is preliminary data.</text>
</comment>
<proteinExistence type="inferred from homology"/>
<feature type="transmembrane region" description="Helical" evidence="6">
    <location>
        <begin position="107"/>
        <end position="129"/>
    </location>
</feature>
<dbReference type="EMBL" id="JAIQCJ010001992">
    <property type="protein sequence ID" value="KAJ8786400.1"/>
    <property type="molecule type" value="Genomic_DNA"/>
</dbReference>
<reference evidence="7 9" key="1">
    <citation type="submission" date="2022-11" db="EMBL/GenBank/DDBJ databases">
        <title>Whole genome sequence of Eschrichtius robustus ER-17-0199.</title>
        <authorList>
            <person name="Bruniche-Olsen A."/>
            <person name="Black A.N."/>
            <person name="Fields C.J."/>
            <person name="Walden K."/>
            <person name="Dewoody J.A."/>
        </authorList>
    </citation>
    <scope>NUCLEOTIDE SEQUENCE [LARGE SCALE GENOMIC DNA]</scope>
    <source>
        <strain evidence="7">ER-17-0199</strain>
        <tissue evidence="7">Blubber</tissue>
    </source>
</reference>
<dbReference type="AlphaFoldDB" id="A0AB34GSU1"/>